<evidence type="ECO:0000256" key="9">
    <source>
        <dbReference type="ARBA" id="ARBA00023237"/>
    </source>
</evidence>
<dbReference type="InterPro" id="IPR010105">
    <property type="entry name" value="TonB_sidphr_rcpt"/>
</dbReference>
<dbReference type="NCBIfam" id="TIGR01783">
    <property type="entry name" value="TonB-siderophor"/>
    <property type="match status" value="1"/>
</dbReference>
<dbReference type="InterPro" id="IPR036942">
    <property type="entry name" value="Beta-barrel_TonB_sf"/>
</dbReference>
<dbReference type="CDD" id="cd01347">
    <property type="entry name" value="ligand_gated_channel"/>
    <property type="match status" value="1"/>
</dbReference>
<evidence type="ECO:0000256" key="4">
    <source>
        <dbReference type="ARBA" id="ARBA00022452"/>
    </source>
</evidence>
<keyword evidence="9 10" id="KW-0998">Cell outer membrane</keyword>
<dbReference type="InterPro" id="IPR037066">
    <property type="entry name" value="Plug_dom_sf"/>
</dbReference>
<dbReference type="InterPro" id="IPR039426">
    <property type="entry name" value="TonB-dep_rcpt-like"/>
</dbReference>
<dbReference type="InterPro" id="IPR012910">
    <property type="entry name" value="Plug_dom"/>
</dbReference>
<accession>A0ABU1V400</accession>
<evidence type="ECO:0000256" key="5">
    <source>
        <dbReference type="ARBA" id="ARBA00022692"/>
    </source>
</evidence>
<comment type="subcellular location">
    <subcellularLocation>
        <location evidence="1 10">Cell outer membrane</location>
        <topology evidence="1 10">Multi-pass membrane protein</topology>
    </subcellularLocation>
</comment>
<keyword evidence="6 11" id="KW-0798">TonB box</keyword>
<feature type="domain" description="TonB-dependent receptor plug" evidence="14">
    <location>
        <begin position="67"/>
        <end position="164"/>
    </location>
</feature>
<keyword evidence="8 15" id="KW-0675">Receptor</keyword>
<evidence type="ECO:0000256" key="1">
    <source>
        <dbReference type="ARBA" id="ARBA00004571"/>
    </source>
</evidence>
<dbReference type="RefSeq" id="WP_310076227.1">
    <property type="nucleotide sequence ID" value="NZ_JAVDVX010000012.1"/>
</dbReference>
<sequence>MRKLSRSALALSVAGVIWGAGAIAQTNQQSGASNQPYGDASKGEIETTYVYGEADKTKTATKLNLTVLETPQVVSVISRDQIDDFSLREVNSLLAYVPGVTVEQVETGRTYYTARGFDIVNFQTDGMGVPFSYGLTQGHEDTAIYEQVEVVKGATGLITGLANPSATINYLRKRPTVETQASLVGSAGSWNQYRLDGDISGPIIADKLNGRLVMAKQDGDSYLDRYGKELTVFYGIVSGAITDSTRFALGHSINDSHSDGNSSGALPLFYSDGSLTDYDVSTNTAPDWAYQDVEQTRSFAELEQGLGANWTAKAVFTRNDLDSEWTSLYLAGAPDPVTEAGLLAHASLYQAADEEEIVDLFVSGSFSFLGQEHELVAGINLADITLTGRSIYTDEWNYNPVGAAWAEGKTALPEFDVYDAASQSTYIDQTQDSYYVSTRLNLTDALSVLLGARTVDIEQDGISYGAPQAASDDETVPYAGITYEILQGTMLYASYSEVFNPQTWVDADLAPLGAVRGESSEIGVKQEVFAGNAVLTLAMFESRQENFGEWVTRDTTSGLNIYRGVGFDSDGFEVELAGEVLTGLNISTGYTHVNVQDDNGKDTRRFIPTHQFKLATAYNVAAISGLRVGAGVNWQNELYYGDTQVQGDLALVDLFARYAVTTNLTLALNVNNAGDEKYLLSPQWGQANYGAPRNVMGSITWRY</sequence>
<feature type="domain" description="TonB-dependent receptor-like beta-barrel" evidence="13">
    <location>
        <begin position="249"/>
        <end position="672"/>
    </location>
</feature>
<dbReference type="EMBL" id="JAVDVX010000012">
    <property type="protein sequence ID" value="MDR7092171.1"/>
    <property type="molecule type" value="Genomic_DNA"/>
</dbReference>
<evidence type="ECO:0000256" key="6">
    <source>
        <dbReference type="ARBA" id="ARBA00023077"/>
    </source>
</evidence>
<evidence type="ECO:0000256" key="2">
    <source>
        <dbReference type="ARBA" id="ARBA00009810"/>
    </source>
</evidence>
<dbReference type="Gene3D" id="2.40.170.20">
    <property type="entry name" value="TonB-dependent receptor, beta-barrel domain"/>
    <property type="match status" value="1"/>
</dbReference>
<keyword evidence="5 10" id="KW-0812">Transmembrane</keyword>
<comment type="similarity">
    <text evidence="2 10 11">Belongs to the TonB-dependent receptor family.</text>
</comment>
<evidence type="ECO:0000256" key="7">
    <source>
        <dbReference type="ARBA" id="ARBA00023136"/>
    </source>
</evidence>
<evidence type="ECO:0000256" key="3">
    <source>
        <dbReference type="ARBA" id="ARBA00022448"/>
    </source>
</evidence>
<dbReference type="InterPro" id="IPR000531">
    <property type="entry name" value="Beta-barrel_TonB"/>
</dbReference>
<gene>
    <name evidence="15" type="ORF">J2X05_004212</name>
</gene>
<keyword evidence="4 10" id="KW-1134">Transmembrane beta strand</keyword>
<dbReference type="SUPFAM" id="SSF56935">
    <property type="entry name" value="Porins"/>
    <property type="match status" value="1"/>
</dbReference>
<proteinExistence type="inferred from homology"/>
<keyword evidence="16" id="KW-1185">Reference proteome</keyword>
<dbReference type="Pfam" id="PF07715">
    <property type="entry name" value="Plug"/>
    <property type="match status" value="1"/>
</dbReference>
<reference evidence="15 16" key="1">
    <citation type="submission" date="2023-07" db="EMBL/GenBank/DDBJ databases">
        <title>Sorghum-associated microbial communities from plants grown in Nebraska, USA.</title>
        <authorList>
            <person name="Schachtman D."/>
        </authorList>
    </citation>
    <scope>NUCLEOTIDE SEQUENCE [LARGE SCALE GENOMIC DNA]</scope>
    <source>
        <strain evidence="15 16">BE190</strain>
    </source>
</reference>
<evidence type="ECO:0000313" key="16">
    <source>
        <dbReference type="Proteomes" id="UP001253595"/>
    </source>
</evidence>
<dbReference type="Proteomes" id="UP001253595">
    <property type="component" value="Unassembled WGS sequence"/>
</dbReference>
<dbReference type="Pfam" id="PF00593">
    <property type="entry name" value="TonB_dep_Rec_b-barrel"/>
    <property type="match status" value="1"/>
</dbReference>
<protein>
    <submittedName>
        <fullName evidence="15">Outer membrane receptor for ferric coprogen and ferric-rhodotorulic acid</fullName>
    </submittedName>
</protein>
<evidence type="ECO:0000256" key="8">
    <source>
        <dbReference type="ARBA" id="ARBA00023170"/>
    </source>
</evidence>
<dbReference type="PROSITE" id="PS52016">
    <property type="entry name" value="TONB_DEPENDENT_REC_3"/>
    <property type="match status" value="1"/>
</dbReference>
<keyword evidence="7 10" id="KW-0472">Membrane</keyword>
<keyword evidence="3 10" id="KW-0813">Transport</keyword>
<dbReference type="PANTHER" id="PTHR32552">
    <property type="entry name" value="FERRICHROME IRON RECEPTOR-RELATED"/>
    <property type="match status" value="1"/>
</dbReference>
<feature type="signal peptide" evidence="12">
    <location>
        <begin position="1"/>
        <end position="24"/>
    </location>
</feature>
<feature type="chain" id="PRO_5045685293" evidence="12">
    <location>
        <begin position="25"/>
        <end position="703"/>
    </location>
</feature>
<dbReference type="Gene3D" id="2.170.130.10">
    <property type="entry name" value="TonB-dependent receptor, plug domain"/>
    <property type="match status" value="1"/>
</dbReference>
<evidence type="ECO:0000256" key="10">
    <source>
        <dbReference type="PROSITE-ProRule" id="PRU01360"/>
    </source>
</evidence>
<evidence type="ECO:0000313" key="15">
    <source>
        <dbReference type="EMBL" id="MDR7092171.1"/>
    </source>
</evidence>
<evidence type="ECO:0000256" key="11">
    <source>
        <dbReference type="RuleBase" id="RU003357"/>
    </source>
</evidence>
<comment type="caution">
    <text evidence="15">The sequence shown here is derived from an EMBL/GenBank/DDBJ whole genome shotgun (WGS) entry which is preliminary data.</text>
</comment>
<dbReference type="PANTHER" id="PTHR32552:SF74">
    <property type="entry name" value="HYDROXAMATE SIDEROPHORE RECEPTOR FHUE"/>
    <property type="match status" value="1"/>
</dbReference>
<evidence type="ECO:0000256" key="12">
    <source>
        <dbReference type="SAM" id="SignalP"/>
    </source>
</evidence>
<evidence type="ECO:0000259" key="14">
    <source>
        <dbReference type="Pfam" id="PF07715"/>
    </source>
</evidence>
<name>A0ABU1V400_9GAMM</name>
<organism evidence="15 16">
    <name type="scientific">Cellvibrio fibrivorans</name>
    <dbReference type="NCBI Taxonomy" id="126350"/>
    <lineage>
        <taxon>Bacteria</taxon>
        <taxon>Pseudomonadati</taxon>
        <taxon>Pseudomonadota</taxon>
        <taxon>Gammaproteobacteria</taxon>
        <taxon>Cellvibrionales</taxon>
        <taxon>Cellvibrionaceae</taxon>
        <taxon>Cellvibrio</taxon>
    </lineage>
</organism>
<evidence type="ECO:0000259" key="13">
    <source>
        <dbReference type="Pfam" id="PF00593"/>
    </source>
</evidence>
<keyword evidence="12" id="KW-0732">Signal</keyword>